<accession>W1U7N2</accession>
<evidence type="ECO:0000313" key="2">
    <source>
        <dbReference type="Proteomes" id="UP000018840"/>
    </source>
</evidence>
<name>W1U7N2_9FIRM</name>
<reference evidence="1 2" key="1">
    <citation type="submission" date="2013-12" db="EMBL/GenBank/DDBJ databases">
        <title>A Varibaculum cambriense genome reconstructed from a premature infant gut community with otherwise low bacterial novelty that shifts toward anaerobic metabolism during the third week of life.</title>
        <authorList>
            <person name="Brown C.T."/>
            <person name="Sharon I."/>
            <person name="Thomas B.C."/>
            <person name="Castelle C.J."/>
            <person name="Morowitz M.J."/>
            <person name="Banfield J.F."/>
        </authorList>
    </citation>
    <scope>NUCLEOTIDE SEQUENCE [LARGE SCALE GENOMIC DNA]</scope>
    <source>
        <strain evidence="2">DORA_17_25</strain>
    </source>
</reference>
<protein>
    <submittedName>
        <fullName evidence="1">Uncharacterized protein</fullName>
    </submittedName>
</protein>
<dbReference type="RefSeq" id="WP_024047906.1">
    <property type="nucleotide sequence ID" value="NZ_AZMC01000162.1"/>
</dbReference>
<evidence type="ECO:0000313" key="1">
    <source>
        <dbReference type="EMBL" id="ETI89540.1"/>
    </source>
</evidence>
<proteinExistence type="predicted"/>
<dbReference type="Proteomes" id="UP000018840">
    <property type="component" value="Unassembled WGS sequence"/>
</dbReference>
<dbReference type="AlphaFoldDB" id="W1U7N2"/>
<comment type="caution">
    <text evidence="1">The sequence shown here is derived from an EMBL/GenBank/DDBJ whole genome shotgun (WGS) entry which is preliminary data.</text>
</comment>
<dbReference type="EMBL" id="AZMC01000162">
    <property type="protein sequence ID" value="ETI89540.1"/>
    <property type="molecule type" value="Genomic_DNA"/>
</dbReference>
<sequence>MVVRVVSNAWQESIEQMIQARKDYLEKFGAGALDYVILGEPIPEKLTDLSEATKKLRDAIRTGVPLDNTPPNPDMPEIIY</sequence>
<organism evidence="1 2">
    <name type="scientific">Negativicoccus succinicivorans DORA_17_25</name>
    <dbReference type="NCBI Taxonomy" id="1403945"/>
    <lineage>
        <taxon>Bacteria</taxon>
        <taxon>Bacillati</taxon>
        <taxon>Bacillota</taxon>
        <taxon>Negativicutes</taxon>
        <taxon>Veillonellales</taxon>
        <taxon>Veillonellaceae</taxon>
        <taxon>Negativicoccus</taxon>
    </lineage>
</organism>
<gene>
    <name evidence="1" type="ORF">Q612_NSC00162G0004</name>
</gene>